<evidence type="ECO:0008006" key="4">
    <source>
        <dbReference type="Google" id="ProtNLM"/>
    </source>
</evidence>
<dbReference type="PIRSF" id="PIRSF028846">
    <property type="entry name" value="UCP028846"/>
    <property type="match status" value="1"/>
</dbReference>
<proteinExistence type="predicted"/>
<sequence length="516" mass="57092">MQRMNSMAARKGGGPMSIDKPTRRDVLLAAGAWSLMQTALARGLARQPEPWATGSLVDPDAETAGGPQLPHARPAPGDRRFTSQAIEESIASVKRQIADPALQVLFENCFPNTLDTTVHSGVFEGEPDTFIVTGDIDAMWLRDSSAQVWPYLRFARKDERLRALLEGIVRRQVRMILIDPYANAFTRQTSDPPLSWAVHDRTKLYPGVAERKWEIDSLCYTIRLAHGHWQATGDTRPFDAQWKAAAAAILRTFTEQQRKQSPGPYSFQRQAASPYDTLALSGFGNPARPNGMIFSMFRPSDDACIYPLFVPANLFAVQALGWLAELAAHAAQDTELAARAAALANEVAQATLQHARVNHPQFGEMWAYEVDGYGNSLLMDDANAPGLVSMAYLNENTISDPVYQRSRAFALSDANPYFFRGTAAEGIGGPHIGLNAIWPMSIMYRAFTSTSDAEIRQCLRWLRDTTAGTGFMHESFHKDNPAKFTRSWFAWANTLFGELILKLAAERPAVLTEPLG</sequence>
<dbReference type="AlphaFoldDB" id="A0A2N9LY90"/>
<dbReference type="SMART" id="SM01149">
    <property type="entry name" value="DUF1237"/>
    <property type="match status" value="1"/>
</dbReference>
<name>A0A2N9LY90_9BACT</name>
<dbReference type="Gene3D" id="1.50.10.10">
    <property type="match status" value="1"/>
</dbReference>
<dbReference type="PANTHER" id="PTHR31047">
    <property type="entry name" value="MEIOTICALLY UP-REGULATED GENE 157 PROTEIN"/>
    <property type="match status" value="1"/>
</dbReference>
<reference evidence="3" key="1">
    <citation type="submission" date="2018-02" db="EMBL/GenBank/DDBJ databases">
        <authorList>
            <person name="Hausmann B."/>
        </authorList>
    </citation>
    <scope>NUCLEOTIDE SEQUENCE [LARGE SCALE GENOMIC DNA]</scope>
    <source>
        <strain evidence="3">Peat soil MAG SbA5</strain>
    </source>
</reference>
<dbReference type="SUPFAM" id="SSF48208">
    <property type="entry name" value="Six-hairpin glycosidases"/>
    <property type="match status" value="1"/>
</dbReference>
<accession>A0A2N9LY90</accession>
<evidence type="ECO:0000256" key="1">
    <source>
        <dbReference type="SAM" id="MobiDB-lite"/>
    </source>
</evidence>
<dbReference type="Pfam" id="PF06824">
    <property type="entry name" value="Glyco_hydro_125"/>
    <property type="match status" value="1"/>
</dbReference>
<organism evidence="2 3">
    <name type="scientific">Candidatus Sulfuritelmatomonas gaucii</name>
    <dbReference type="NCBI Taxonomy" id="2043161"/>
    <lineage>
        <taxon>Bacteria</taxon>
        <taxon>Pseudomonadati</taxon>
        <taxon>Acidobacteriota</taxon>
        <taxon>Terriglobia</taxon>
        <taxon>Terriglobales</taxon>
        <taxon>Acidobacteriaceae</taxon>
        <taxon>Candidatus Sulfuritelmatomonas</taxon>
    </lineage>
</organism>
<gene>
    <name evidence="2" type="ORF">SBA5_640015</name>
</gene>
<protein>
    <recommendedName>
        <fullName evidence="4">Glycoside hydrolase family 125 protein</fullName>
    </recommendedName>
</protein>
<dbReference type="InterPro" id="IPR008928">
    <property type="entry name" value="6-hairpin_glycosidase_sf"/>
</dbReference>
<dbReference type="Proteomes" id="UP000239735">
    <property type="component" value="Unassembled WGS sequence"/>
</dbReference>
<dbReference type="InterPro" id="IPR008313">
    <property type="entry name" value="GH125"/>
</dbReference>
<feature type="region of interest" description="Disordered" evidence="1">
    <location>
        <begin position="1"/>
        <end position="22"/>
    </location>
</feature>
<dbReference type="EMBL" id="OKRB01000124">
    <property type="protein sequence ID" value="SPE28178.1"/>
    <property type="molecule type" value="Genomic_DNA"/>
</dbReference>
<dbReference type="GO" id="GO:0005975">
    <property type="term" value="P:carbohydrate metabolic process"/>
    <property type="evidence" value="ECO:0007669"/>
    <property type="project" value="InterPro"/>
</dbReference>
<evidence type="ECO:0000313" key="2">
    <source>
        <dbReference type="EMBL" id="SPE28178.1"/>
    </source>
</evidence>
<feature type="region of interest" description="Disordered" evidence="1">
    <location>
        <begin position="51"/>
        <end position="78"/>
    </location>
</feature>
<evidence type="ECO:0000313" key="3">
    <source>
        <dbReference type="Proteomes" id="UP000239735"/>
    </source>
</evidence>
<dbReference type="InterPro" id="IPR012341">
    <property type="entry name" value="6hp_glycosidase-like_sf"/>
</dbReference>
<dbReference type="PANTHER" id="PTHR31047:SF0">
    <property type="entry name" value="MEIOTICALLY UP-REGULATED GENE 157 PROTEIN"/>
    <property type="match status" value="1"/>
</dbReference>